<dbReference type="Gene3D" id="3.40.140.10">
    <property type="entry name" value="Cytidine Deaminase, domain 2"/>
    <property type="match status" value="1"/>
</dbReference>
<dbReference type="STRING" id="40215.BVL33_08880"/>
<organism evidence="4 5">
    <name type="scientific">Acinetobacter junii</name>
    <dbReference type="NCBI Taxonomy" id="40215"/>
    <lineage>
        <taxon>Bacteria</taxon>
        <taxon>Pseudomonadati</taxon>
        <taxon>Pseudomonadota</taxon>
        <taxon>Gammaproteobacteria</taxon>
        <taxon>Moraxellales</taxon>
        <taxon>Moraxellaceae</taxon>
        <taxon>Acinetobacter</taxon>
    </lineage>
</organism>
<dbReference type="GO" id="GO:0052717">
    <property type="term" value="F:tRNA-specific adenosine-34 deaminase activity"/>
    <property type="evidence" value="ECO:0007669"/>
    <property type="project" value="UniProtKB-EC"/>
</dbReference>
<dbReference type="GO" id="GO:0047974">
    <property type="term" value="F:guanosine deaminase activity"/>
    <property type="evidence" value="ECO:0007669"/>
    <property type="project" value="TreeGrafter"/>
</dbReference>
<dbReference type="Pfam" id="PF00383">
    <property type="entry name" value="dCMP_cyt_deam_1"/>
    <property type="match status" value="1"/>
</dbReference>
<protein>
    <submittedName>
        <fullName evidence="4">Nucleoside deaminase</fullName>
    </submittedName>
</protein>
<dbReference type="PANTHER" id="PTHR11079">
    <property type="entry name" value="CYTOSINE DEAMINASE FAMILY MEMBER"/>
    <property type="match status" value="1"/>
</dbReference>
<dbReference type="PROSITE" id="PS00903">
    <property type="entry name" value="CYT_DCMP_DEAMINASES_1"/>
    <property type="match status" value="1"/>
</dbReference>
<dbReference type="Proteomes" id="UP000253688">
    <property type="component" value="Unassembled WGS sequence"/>
</dbReference>
<dbReference type="InterPro" id="IPR002125">
    <property type="entry name" value="CMP_dCMP_dom"/>
</dbReference>
<dbReference type="GO" id="GO:0006152">
    <property type="term" value="P:purine nucleoside catabolic process"/>
    <property type="evidence" value="ECO:0007669"/>
    <property type="project" value="TreeGrafter"/>
</dbReference>
<dbReference type="SUPFAM" id="SSF53927">
    <property type="entry name" value="Cytidine deaminase-like"/>
    <property type="match status" value="1"/>
</dbReference>
<dbReference type="AlphaFoldDB" id="A0A365PMN4"/>
<dbReference type="EMBL" id="QEWH01000008">
    <property type="protein sequence ID" value="RBA49917.1"/>
    <property type="molecule type" value="Genomic_DNA"/>
</dbReference>
<evidence type="ECO:0000313" key="4">
    <source>
        <dbReference type="EMBL" id="RBA49917.1"/>
    </source>
</evidence>
<feature type="domain" description="CMP/dCMP-type deaminase" evidence="3">
    <location>
        <begin position="1"/>
        <end position="114"/>
    </location>
</feature>
<evidence type="ECO:0000313" key="5">
    <source>
        <dbReference type="Proteomes" id="UP000253688"/>
    </source>
</evidence>
<dbReference type="GO" id="GO:0002100">
    <property type="term" value="P:tRNA wobble adenosine to inosine editing"/>
    <property type="evidence" value="ECO:0007669"/>
    <property type="project" value="InterPro"/>
</dbReference>
<dbReference type="CDD" id="cd01285">
    <property type="entry name" value="nucleoside_deaminase"/>
    <property type="match status" value="1"/>
</dbReference>
<sequence>MDNQKFIQQTVDLALENVKQGGRPFAALVVKNNEIISTGVNQIKLTNDPTAHAELLALREAGRILSTPNLEDCTVYASGQPCPMCLAAIRMAGISKVFFAFSNTDAEPFGLSTAKIAELLRVEPQFQEGLEFTQLKSNHCSDLYAIWQRQQ</sequence>
<dbReference type="PROSITE" id="PS51747">
    <property type="entry name" value="CYT_DCMP_DEAMINASES_2"/>
    <property type="match status" value="1"/>
</dbReference>
<name>A0A365PMN4_ACIJU</name>
<gene>
    <name evidence="4" type="ORF">DC346_01535</name>
</gene>
<keyword evidence="2" id="KW-0862">Zinc</keyword>
<comment type="caution">
    <text evidence="4">The sequence shown here is derived from an EMBL/GenBank/DDBJ whole genome shotgun (WGS) entry which is preliminary data.</text>
</comment>
<evidence type="ECO:0000256" key="2">
    <source>
        <dbReference type="ARBA" id="ARBA00022833"/>
    </source>
</evidence>
<keyword evidence="1" id="KW-0479">Metal-binding</keyword>
<evidence type="ECO:0000256" key="1">
    <source>
        <dbReference type="ARBA" id="ARBA00022723"/>
    </source>
</evidence>
<reference evidence="4 5" key="1">
    <citation type="submission" date="2018-04" db="EMBL/GenBank/DDBJ databases">
        <title>Acinetobacter junii Genome sequencing and assembly.</title>
        <authorList>
            <person name="Su J."/>
            <person name="Rensing C."/>
            <person name="Mazhar H.S."/>
        </authorList>
    </citation>
    <scope>NUCLEOTIDE SEQUENCE [LARGE SCALE GENOMIC DNA]</scope>
    <source>
        <strain evidence="4 5">SC22</strain>
    </source>
</reference>
<dbReference type="PANTHER" id="PTHR11079:SF161">
    <property type="entry name" value="CMP_DCMP-TYPE DEAMINASE DOMAIN-CONTAINING PROTEIN"/>
    <property type="match status" value="1"/>
</dbReference>
<accession>A0A365PMN4</accession>
<dbReference type="InterPro" id="IPR016192">
    <property type="entry name" value="APOBEC/CMP_deaminase_Zn-bd"/>
</dbReference>
<evidence type="ECO:0000259" key="3">
    <source>
        <dbReference type="PROSITE" id="PS51747"/>
    </source>
</evidence>
<dbReference type="GO" id="GO:0008270">
    <property type="term" value="F:zinc ion binding"/>
    <property type="evidence" value="ECO:0007669"/>
    <property type="project" value="InterPro"/>
</dbReference>
<proteinExistence type="predicted"/>
<dbReference type="InterPro" id="IPR016193">
    <property type="entry name" value="Cytidine_deaminase-like"/>
</dbReference>
<dbReference type="RefSeq" id="WP_112986618.1">
    <property type="nucleotide sequence ID" value="NZ_CP131470.1"/>
</dbReference>